<dbReference type="Proteomes" id="UP000759131">
    <property type="component" value="Unassembled WGS sequence"/>
</dbReference>
<name>A0A7R9L6T0_9ACAR</name>
<dbReference type="InterPro" id="IPR029865">
    <property type="entry name" value="KIAA0319-like"/>
</dbReference>
<dbReference type="GO" id="GO:0016020">
    <property type="term" value="C:membrane"/>
    <property type="evidence" value="ECO:0007669"/>
    <property type="project" value="TreeGrafter"/>
</dbReference>
<keyword evidence="2" id="KW-1185">Reference proteome</keyword>
<dbReference type="PANTHER" id="PTHR46182">
    <property type="entry name" value="FI19480P1"/>
    <property type="match status" value="1"/>
</dbReference>
<organism evidence="1">
    <name type="scientific">Medioppia subpectinata</name>
    <dbReference type="NCBI Taxonomy" id="1979941"/>
    <lineage>
        <taxon>Eukaryota</taxon>
        <taxon>Metazoa</taxon>
        <taxon>Ecdysozoa</taxon>
        <taxon>Arthropoda</taxon>
        <taxon>Chelicerata</taxon>
        <taxon>Arachnida</taxon>
        <taxon>Acari</taxon>
        <taxon>Acariformes</taxon>
        <taxon>Sarcoptiformes</taxon>
        <taxon>Oribatida</taxon>
        <taxon>Brachypylina</taxon>
        <taxon>Oppioidea</taxon>
        <taxon>Oppiidae</taxon>
        <taxon>Medioppia</taxon>
    </lineage>
</organism>
<reference evidence="1" key="1">
    <citation type="submission" date="2020-11" db="EMBL/GenBank/DDBJ databases">
        <authorList>
            <person name="Tran Van P."/>
        </authorList>
    </citation>
    <scope>NUCLEOTIDE SEQUENCE</scope>
</reference>
<evidence type="ECO:0000313" key="1">
    <source>
        <dbReference type="EMBL" id="CAD7636137.1"/>
    </source>
</evidence>
<dbReference type="OrthoDB" id="536372at2759"/>
<dbReference type="GO" id="GO:0031410">
    <property type="term" value="C:cytoplasmic vesicle"/>
    <property type="evidence" value="ECO:0007669"/>
    <property type="project" value="TreeGrafter"/>
</dbReference>
<evidence type="ECO:0000313" key="2">
    <source>
        <dbReference type="Proteomes" id="UP000759131"/>
    </source>
</evidence>
<sequence length="147" mass="17186">MVCQNECSNHGSCDQYSKQCLCEAFWMQDIIRFHFGDRESNCVMALFWTCVCCVSRLKSQKRPALTKSRRYRKSNRNRYTLLEDENDDTFTADRIELLANNVKELNARNAYLSVDDDSLSDTPMITRNGTKSHSMVSYLRERFALKD</sequence>
<dbReference type="AlphaFoldDB" id="A0A7R9L6T0"/>
<dbReference type="EMBL" id="CAJPIZ010018509">
    <property type="protein sequence ID" value="CAG2116567.1"/>
    <property type="molecule type" value="Genomic_DNA"/>
</dbReference>
<proteinExistence type="predicted"/>
<gene>
    <name evidence="1" type="ORF">OSB1V03_LOCUS16526</name>
</gene>
<dbReference type="EMBL" id="OC873084">
    <property type="protein sequence ID" value="CAD7636137.1"/>
    <property type="molecule type" value="Genomic_DNA"/>
</dbReference>
<dbReference type="GO" id="GO:0001764">
    <property type="term" value="P:neuron migration"/>
    <property type="evidence" value="ECO:0007669"/>
    <property type="project" value="TreeGrafter"/>
</dbReference>
<accession>A0A7R9L6T0</accession>
<protein>
    <submittedName>
        <fullName evidence="1">Uncharacterized protein</fullName>
    </submittedName>
</protein>
<dbReference type="PANTHER" id="PTHR46182:SF2">
    <property type="entry name" value="FI19480P1"/>
    <property type="match status" value="1"/>
</dbReference>